<feature type="compositionally biased region" description="Polar residues" evidence="1">
    <location>
        <begin position="59"/>
        <end position="69"/>
    </location>
</feature>
<sequence>MAIPARLTQRLRPLMSSAIRSRSIASASRTAGEEWPQRTPLGSYYESILNAPSPRQRPYESSASTNHVASPSERKPTDNLRTDTASSPARSFQTEPSATQTKEERIRNIFGSRVPSPEEIASRLATRTSQSTVIAGVRVPPKPEEPDNCCMSGCVNCVWELFREEMEEWAVKNTQAQRALANASAASASASAASVNDDGGGSETNWDVPEPKIAKDMWAKDVFDKVPVGIREFMKQEKRLKEMHERKSSAGN</sequence>
<dbReference type="InterPro" id="IPR039251">
    <property type="entry name" value="OXLD1"/>
</dbReference>
<feature type="region of interest" description="Disordered" evidence="1">
    <location>
        <begin position="1"/>
        <end position="103"/>
    </location>
</feature>
<proteinExistence type="predicted"/>
<feature type="compositionally biased region" description="Low complexity" evidence="1">
    <location>
        <begin position="16"/>
        <end position="29"/>
    </location>
</feature>
<gene>
    <name evidence="3" type="ORF">B0J13DRAFT_541649</name>
</gene>
<dbReference type="OrthoDB" id="10064411at2759"/>
<feature type="domain" description="Oxidoreductase-like" evidence="2">
    <location>
        <begin position="133"/>
        <end position="177"/>
    </location>
</feature>
<dbReference type="EMBL" id="JAGMUU010000003">
    <property type="protein sequence ID" value="KAH7157387.1"/>
    <property type="molecule type" value="Genomic_DNA"/>
</dbReference>
<feature type="compositionally biased region" description="Polar residues" evidence="1">
    <location>
        <begin position="82"/>
        <end position="100"/>
    </location>
</feature>
<dbReference type="GO" id="GO:0005739">
    <property type="term" value="C:mitochondrion"/>
    <property type="evidence" value="ECO:0007669"/>
    <property type="project" value="TreeGrafter"/>
</dbReference>
<comment type="caution">
    <text evidence="3">The sequence shown here is derived from an EMBL/GenBank/DDBJ whole genome shotgun (WGS) entry which is preliminary data.</text>
</comment>
<dbReference type="InterPro" id="IPR019180">
    <property type="entry name" value="Oxidoreductase-like_N"/>
</dbReference>
<dbReference type="AlphaFoldDB" id="A0A9P9FBM0"/>
<dbReference type="Pfam" id="PF09791">
    <property type="entry name" value="Oxidored-like"/>
    <property type="match status" value="1"/>
</dbReference>
<evidence type="ECO:0000313" key="4">
    <source>
        <dbReference type="Proteomes" id="UP000717696"/>
    </source>
</evidence>
<evidence type="ECO:0000256" key="1">
    <source>
        <dbReference type="SAM" id="MobiDB-lite"/>
    </source>
</evidence>
<evidence type="ECO:0000313" key="3">
    <source>
        <dbReference type="EMBL" id="KAH7157387.1"/>
    </source>
</evidence>
<organism evidence="3 4">
    <name type="scientific">Dactylonectria estremocensis</name>
    <dbReference type="NCBI Taxonomy" id="1079267"/>
    <lineage>
        <taxon>Eukaryota</taxon>
        <taxon>Fungi</taxon>
        <taxon>Dikarya</taxon>
        <taxon>Ascomycota</taxon>
        <taxon>Pezizomycotina</taxon>
        <taxon>Sordariomycetes</taxon>
        <taxon>Hypocreomycetidae</taxon>
        <taxon>Hypocreales</taxon>
        <taxon>Nectriaceae</taxon>
        <taxon>Dactylonectria</taxon>
    </lineage>
</organism>
<dbReference type="Proteomes" id="UP000717696">
    <property type="component" value="Unassembled WGS sequence"/>
</dbReference>
<protein>
    <submittedName>
        <fullName evidence="3">Oxidoreductase-like protein</fullName>
    </submittedName>
</protein>
<dbReference type="PANTHER" id="PTHR21193">
    <property type="entry name" value="OXIDOREDUCTASE-LIKE DOMAIN-CONTAINING PROTEIN 1"/>
    <property type="match status" value="1"/>
</dbReference>
<dbReference type="PANTHER" id="PTHR21193:SF3">
    <property type="entry name" value="OXIDOREDUCTASE-LIKE DOMAIN-CONTAINING PROTEIN 1"/>
    <property type="match status" value="1"/>
</dbReference>
<name>A0A9P9FBM0_9HYPO</name>
<reference evidence="3" key="1">
    <citation type="journal article" date="2021" name="Nat. Commun.">
        <title>Genetic determinants of endophytism in the Arabidopsis root mycobiome.</title>
        <authorList>
            <person name="Mesny F."/>
            <person name="Miyauchi S."/>
            <person name="Thiergart T."/>
            <person name="Pickel B."/>
            <person name="Atanasova L."/>
            <person name="Karlsson M."/>
            <person name="Huettel B."/>
            <person name="Barry K.W."/>
            <person name="Haridas S."/>
            <person name="Chen C."/>
            <person name="Bauer D."/>
            <person name="Andreopoulos W."/>
            <person name="Pangilinan J."/>
            <person name="LaButti K."/>
            <person name="Riley R."/>
            <person name="Lipzen A."/>
            <person name="Clum A."/>
            <person name="Drula E."/>
            <person name="Henrissat B."/>
            <person name="Kohler A."/>
            <person name="Grigoriev I.V."/>
            <person name="Martin F.M."/>
            <person name="Hacquard S."/>
        </authorList>
    </citation>
    <scope>NUCLEOTIDE SEQUENCE</scope>
    <source>
        <strain evidence="3">MPI-CAGE-AT-0021</strain>
    </source>
</reference>
<feature type="compositionally biased region" description="Basic and acidic residues" evidence="1">
    <location>
        <begin position="72"/>
        <end position="81"/>
    </location>
</feature>
<accession>A0A9P9FBM0</accession>
<keyword evidence="4" id="KW-1185">Reference proteome</keyword>
<feature type="region of interest" description="Disordered" evidence="1">
    <location>
        <begin position="191"/>
        <end position="211"/>
    </location>
</feature>
<evidence type="ECO:0000259" key="2">
    <source>
        <dbReference type="Pfam" id="PF09791"/>
    </source>
</evidence>